<sequence length="349" mass="40702">MSGKIRNDNESLQTTTHDFLIYKDGKDNVKISVMLINNDLWLTQSLIAELFGTARSTITDHINNILKEGELSAETSVGISDISSGGRKPKIYNLDMIIAVGYRVNSKKATNFRIWATKVLKEYMIKGFVMDDERLKNPNYIFGEDYFEEMLERIRNIRSSERRFYQKITDIYSSCSVDYDKDSEITKEFFKTVQNKLHYAITGQTAAEIIYNRVDSNKEHMGLTNWKNSPDGPIYRYDVDIAKNYLNEKELKDLNRIVTMYLDYAELQAENHNAMTMKDWVEKLNAFLQFNGKEILHNAGKISAKVAQELAYREYDKFKVKQDKLYKSDFDNFLNETKMIEKRSDKNGK</sequence>
<dbReference type="PANTHER" id="PTHR35810">
    <property type="entry name" value="CYTOPLASMIC PROTEIN-RELATED"/>
    <property type="match status" value="1"/>
</dbReference>
<accession>A0A9D1J333</accession>
<dbReference type="Proteomes" id="UP000824232">
    <property type="component" value="Unassembled WGS sequence"/>
</dbReference>
<dbReference type="PROSITE" id="PS51750">
    <property type="entry name" value="BRO_N"/>
    <property type="match status" value="1"/>
</dbReference>
<reference evidence="2" key="1">
    <citation type="submission" date="2020-10" db="EMBL/GenBank/DDBJ databases">
        <authorList>
            <person name="Gilroy R."/>
        </authorList>
    </citation>
    <scope>NUCLEOTIDE SEQUENCE</scope>
    <source>
        <strain evidence="2">CHK184-20233</strain>
    </source>
</reference>
<dbReference type="PIRSF" id="PIRSF015268">
    <property type="entry name" value="Virulence_RhuM"/>
    <property type="match status" value="1"/>
</dbReference>
<dbReference type="PANTHER" id="PTHR35810:SF1">
    <property type="entry name" value="CYTOPLASMIC PROTEIN"/>
    <property type="match status" value="1"/>
</dbReference>
<name>A0A9D1J333_9FIRM</name>
<gene>
    <name evidence="2" type="ORF">IAB38_03035</name>
</gene>
<evidence type="ECO:0000259" key="1">
    <source>
        <dbReference type="PROSITE" id="PS51750"/>
    </source>
</evidence>
<dbReference type="EMBL" id="DVHC01000030">
    <property type="protein sequence ID" value="HIR59003.1"/>
    <property type="molecule type" value="Genomic_DNA"/>
</dbReference>
<dbReference type="InterPro" id="IPR011204">
    <property type="entry name" value="Virulence_RhuM-like"/>
</dbReference>
<comment type="caution">
    <text evidence="2">The sequence shown here is derived from an EMBL/GenBank/DDBJ whole genome shotgun (WGS) entry which is preliminary data.</text>
</comment>
<proteinExistence type="predicted"/>
<organism evidence="2 3">
    <name type="scientific">Candidatus Onthousia excrementipullorum</name>
    <dbReference type="NCBI Taxonomy" id="2840884"/>
    <lineage>
        <taxon>Bacteria</taxon>
        <taxon>Bacillati</taxon>
        <taxon>Bacillota</taxon>
        <taxon>Bacilli</taxon>
        <taxon>Candidatus Onthousia</taxon>
    </lineage>
</organism>
<reference evidence="2" key="2">
    <citation type="journal article" date="2021" name="PeerJ">
        <title>Extensive microbial diversity within the chicken gut microbiome revealed by metagenomics and culture.</title>
        <authorList>
            <person name="Gilroy R."/>
            <person name="Ravi A."/>
            <person name="Getino M."/>
            <person name="Pursley I."/>
            <person name="Horton D.L."/>
            <person name="Alikhan N.F."/>
            <person name="Baker D."/>
            <person name="Gharbi K."/>
            <person name="Hall N."/>
            <person name="Watson M."/>
            <person name="Adriaenssens E.M."/>
            <person name="Foster-Nyarko E."/>
            <person name="Jarju S."/>
            <person name="Secka A."/>
            <person name="Antonio M."/>
            <person name="Oren A."/>
            <person name="Chaudhuri R.R."/>
            <person name="La Ragione R."/>
            <person name="Hildebrand F."/>
            <person name="Pallen M.J."/>
        </authorList>
    </citation>
    <scope>NUCLEOTIDE SEQUENCE</scope>
    <source>
        <strain evidence="2">CHK184-20233</strain>
    </source>
</reference>
<dbReference type="AlphaFoldDB" id="A0A9D1J333"/>
<feature type="domain" description="Bro-N" evidence="1">
    <location>
        <begin position="9"/>
        <end position="127"/>
    </location>
</feature>
<dbReference type="Pfam" id="PF13310">
    <property type="entry name" value="Virulence_RhuM"/>
    <property type="match status" value="1"/>
</dbReference>
<dbReference type="InterPro" id="IPR003497">
    <property type="entry name" value="BRO_N_domain"/>
</dbReference>
<evidence type="ECO:0000313" key="3">
    <source>
        <dbReference type="Proteomes" id="UP000824232"/>
    </source>
</evidence>
<evidence type="ECO:0000313" key="2">
    <source>
        <dbReference type="EMBL" id="HIR59003.1"/>
    </source>
</evidence>
<protein>
    <submittedName>
        <fullName evidence="2">Virulence RhuM family protein</fullName>
    </submittedName>
</protein>